<protein>
    <submittedName>
        <fullName evidence="1">Uncharacterized protein</fullName>
    </submittedName>
</protein>
<accession>A0ABT2MPH1</accession>
<gene>
    <name evidence="1" type="ORF">NG799_09955</name>
</gene>
<proteinExistence type="predicted"/>
<evidence type="ECO:0000313" key="1">
    <source>
        <dbReference type="EMBL" id="MCT7966654.1"/>
    </source>
</evidence>
<sequence length="84" mass="10018">MKLDLVKQELEKLYLRSPEWIPTSHREIIWQEPEPNTWVQLLEQPSEYSADQALLLCKCGDRDWVAWVPEHGEVILHEDQFYGL</sequence>
<name>A0ABT2MPH1_9CYAN</name>
<dbReference type="RefSeq" id="WP_368006290.1">
    <property type="nucleotide sequence ID" value="NZ_JAMXFF010000012.1"/>
</dbReference>
<dbReference type="EMBL" id="JAMXFF010000012">
    <property type="protein sequence ID" value="MCT7966654.1"/>
    <property type="molecule type" value="Genomic_DNA"/>
</dbReference>
<dbReference type="Proteomes" id="UP001525890">
    <property type="component" value="Unassembled WGS sequence"/>
</dbReference>
<keyword evidence="2" id="KW-1185">Reference proteome</keyword>
<organism evidence="1 2">
    <name type="scientific">Laspinema palackyanum D2a</name>
    <dbReference type="NCBI Taxonomy" id="2953684"/>
    <lineage>
        <taxon>Bacteria</taxon>
        <taxon>Bacillati</taxon>
        <taxon>Cyanobacteriota</taxon>
        <taxon>Cyanophyceae</taxon>
        <taxon>Oscillatoriophycideae</taxon>
        <taxon>Oscillatoriales</taxon>
        <taxon>Laspinemataceae</taxon>
        <taxon>Laspinema</taxon>
        <taxon>Laspinema palackyanum</taxon>
    </lineage>
</organism>
<reference evidence="1 2" key="1">
    <citation type="journal article" date="2022" name="Front. Microbiol.">
        <title>High genomic differentiation and limited gene flow indicate recent cryptic speciation within the genus Laspinema (cyanobacteria).</title>
        <authorList>
            <person name="Stanojkovic A."/>
            <person name="Skoupy S."/>
            <person name="Skaloud P."/>
            <person name="Dvorak P."/>
        </authorList>
    </citation>
    <scope>NUCLEOTIDE SEQUENCE [LARGE SCALE GENOMIC DNA]</scope>
    <source>
        <strain evidence="1 2">D2a</strain>
    </source>
</reference>
<evidence type="ECO:0000313" key="2">
    <source>
        <dbReference type="Proteomes" id="UP001525890"/>
    </source>
</evidence>
<comment type="caution">
    <text evidence="1">The sequence shown here is derived from an EMBL/GenBank/DDBJ whole genome shotgun (WGS) entry which is preliminary data.</text>
</comment>